<protein>
    <recommendedName>
        <fullName evidence="10">Asn/Gln amidotransferase domain-containing protein</fullName>
    </recommendedName>
</protein>
<sequence length="487" mass="54256">MAVEAKQYEAVIGLEIHVEFLTKSKMFCGSAVTFGEEPNTHTCPICLGMPGTLPVANKKAIEYLVMIGVALNCTINEFCQFHRKNYFYPDMPKDYQISQYDTPVASNGHLDIEVGGAKRTIGITRAHMEEDTGKLLHSSKSGRLHEAKHSVVDFNRAGTPLGEIVTEPDVRSSEEAAVFVSSVRSIVQHLGVSDGNMEEGSLRVDANVSIRETGTKELGVKSEVKNMNSLRSLRRALDFEIERQEQDLRAGKEIIQETRHWDESDGRTTGSRRKEEAHDYRYFPDPDLVPFILKADYVDDIKAKLPELPEQRTKRFTEEYSLPPHDALVLTQSKAVGDYFDEAAKLYKGDAKSVANWIIGEYAFHLKNAGMEIDESAVTPKHLVGLVKLIDNKTISGKIAKEVFDEMFNTGKLPDVIVEEKGLVQIVDESEIEKIVDAVLEENAGAVDDLKAGKDKAFGFLVGQVMRLSKGKASPEIANRLIREKIK</sequence>
<dbReference type="Pfam" id="PF02637">
    <property type="entry name" value="GatB_Yqey"/>
    <property type="match status" value="1"/>
</dbReference>
<comment type="catalytic activity">
    <reaction evidence="8">
        <text>L-aspartyl-tRNA(Asn) + L-glutamine + ATP + H2O = L-asparaginyl-tRNA(Asn) + L-glutamate + ADP + phosphate + 2 H(+)</text>
        <dbReference type="Rhea" id="RHEA:14513"/>
        <dbReference type="Rhea" id="RHEA-COMP:9674"/>
        <dbReference type="Rhea" id="RHEA-COMP:9677"/>
        <dbReference type="ChEBI" id="CHEBI:15377"/>
        <dbReference type="ChEBI" id="CHEBI:15378"/>
        <dbReference type="ChEBI" id="CHEBI:29985"/>
        <dbReference type="ChEBI" id="CHEBI:30616"/>
        <dbReference type="ChEBI" id="CHEBI:43474"/>
        <dbReference type="ChEBI" id="CHEBI:58359"/>
        <dbReference type="ChEBI" id="CHEBI:78515"/>
        <dbReference type="ChEBI" id="CHEBI:78516"/>
        <dbReference type="ChEBI" id="CHEBI:456216"/>
    </reaction>
</comment>
<keyword evidence="5" id="KW-0067">ATP-binding</keyword>
<comment type="caution">
    <text evidence="11">The sequence shown here is derived from an EMBL/GenBank/DDBJ whole genome shotgun (WGS) entry which is preliminary data.</text>
</comment>
<dbReference type="FunFam" id="1.10.150.380:FF:000001">
    <property type="entry name" value="Aspartyl/glutamyl-tRNA(Asn/Gln) amidotransferase subunit B"/>
    <property type="match status" value="1"/>
</dbReference>
<dbReference type="FunFam" id="1.10.10.410:FF:000001">
    <property type="entry name" value="Aspartyl/glutamyl-tRNA(Asn/Gln) amidotransferase subunit B"/>
    <property type="match status" value="1"/>
</dbReference>
<dbReference type="AlphaFoldDB" id="A0A0F9L4U7"/>
<dbReference type="Gene3D" id="1.10.10.410">
    <property type="match status" value="1"/>
</dbReference>
<reference evidence="11" key="1">
    <citation type="journal article" date="2015" name="Nature">
        <title>Complex archaea that bridge the gap between prokaryotes and eukaryotes.</title>
        <authorList>
            <person name="Spang A."/>
            <person name="Saw J.H."/>
            <person name="Jorgensen S.L."/>
            <person name="Zaremba-Niedzwiedzka K."/>
            <person name="Martijn J."/>
            <person name="Lind A.E."/>
            <person name="van Eijk R."/>
            <person name="Schleper C."/>
            <person name="Guy L."/>
            <person name="Ettema T.J."/>
        </authorList>
    </citation>
    <scope>NUCLEOTIDE SEQUENCE</scope>
</reference>
<dbReference type="NCBIfam" id="NF004014">
    <property type="entry name" value="PRK05477.1-4"/>
    <property type="match status" value="1"/>
</dbReference>
<comment type="catalytic activity">
    <reaction evidence="9">
        <text>L-glutamyl-tRNA(Gln) + L-glutamine + ATP + H2O = L-glutaminyl-tRNA(Gln) + L-glutamate + ADP + phosphate + H(+)</text>
        <dbReference type="Rhea" id="RHEA:17521"/>
        <dbReference type="Rhea" id="RHEA-COMP:9681"/>
        <dbReference type="Rhea" id="RHEA-COMP:9684"/>
        <dbReference type="ChEBI" id="CHEBI:15377"/>
        <dbReference type="ChEBI" id="CHEBI:15378"/>
        <dbReference type="ChEBI" id="CHEBI:29985"/>
        <dbReference type="ChEBI" id="CHEBI:30616"/>
        <dbReference type="ChEBI" id="CHEBI:43474"/>
        <dbReference type="ChEBI" id="CHEBI:58359"/>
        <dbReference type="ChEBI" id="CHEBI:78520"/>
        <dbReference type="ChEBI" id="CHEBI:78521"/>
        <dbReference type="ChEBI" id="CHEBI:456216"/>
    </reaction>
</comment>
<dbReference type="InterPro" id="IPR018027">
    <property type="entry name" value="Asn/Gln_amidotransferase"/>
</dbReference>
<dbReference type="GO" id="GO:0005524">
    <property type="term" value="F:ATP binding"/>
    <property type="evidence" value="ECO:0007669"/>
    <property type="project" value="UniProtKB-KW"/>
</dbReference>
<dbReference type="Pfam" id="PF02934">
    <property type="entry name" value="GatB_N"/>
    <property type="match status" value="1"/>
</dbReference>
<comment type="subunit">
    <text evidence="2">Heterotrimer of A, B and C subunits.</text>
</comment>
<feature type="domain" description="Asn/Gln amidotransferase" evidence="10">
    <location>
        <begin position="338"/>
        <end position="486"/>
    </location>
</feature>
<dbReference type="InterPro" id="IPR014746">
    <property type="entry name" value="Gln_synth/guanido_kin_cat_dom"/>
</dbReference>
<evidence type="ECO:0000256" key="1">
    <source>
        <dbReference type="ARBA" id="ARBA00005306"/>
    </source>
</evidence>
<dbReference type="SUPFAM" id="SSF89095">
    <property type="entry name" value="GatB/YqeY motif"/>
    <property type="match status" value="1"/>
</dbReference>
<dbReference type="InterPro" id="IPR017959">
    <property type="entry name" value="Asn/Gln-tRNA_amidoTrfase_suB/E"/>
</dbReference>
<dbReference type="EMBL" id="LAZR01011988">
    <property type="protein sequence ID" value="KKM48779.1"/>
    <property type="molecule type" value="Genomic_DNA"/>
</dbReference>
<evidence type="ECO:0000256" key="7">
    <source>
        <dbReference type="ARBA" id="ARBA00024799"/>
    </source>
</evidence>
<dbReference type="GO" id="GO:0070681">
    <property type="term" value="P:glutaminyl-tRNAGln biosynthesis via transamidation"/>
    <property type="evidence" value="ECO:0007669"/>
    <property type="project" value="TreeGrafter"/>
</dbReference>
<proteinExistence type="inferred from homology"/>
<dbReference type="SMART" id="SM00845">
    <property type="entry name" value="GatB_Yqey"/>
    <property type="match status" value="1"/>
</dbReference>
<dbReference type="InterPro" id="IPR023168">
    <property type="entry name" value="GatB_Yqey_C_2"/>
</dbReference>
<evidence type="ECO:0000256" key="2">
    <source>
        <dbReference type="ARBA" id="ARBA00011123"/>
    </source>
</evidence>
<dbReference type="NCBIfam" id="NF004012">
    <property type="entry name" value="PRK05477.1-2"/>
    <property type="match status" value="1"/>
</dbReference>
<accession>A0A0F9L4U7</accession>
<dbReference type="GO" id="GO:0006412">
    <property type="term" value="P:translation"/>
    <property type="evidence" value="ECO:0007669"/>
    <property type="project" value="UniProtKB-KW"/>
</dbReference>
<dbReference type="InterPro" id="IPR003789">
    <property type="entry name" value="Asn/Gln_tRNA_amidoTrase-B-like"/>
</dbReference>
<evidence type="ECO:0000256" key="5">
    <source>
        <dbReference type="ARBA" id="ARBA00022840"/>
    </source>
</evidence>
<keyword evidence="4" id="KW-0547">Nucleotide-binding</keyword>
<evidence type="ECO:0000256" key="6">
    <source>
        <dbReference type="ARBA" id="ARBA00022917"/>
    </source>
</evidence>
<dbReference type="HAMAP" id="MF_00121">
    <property type="entry name" value="GatB"/>
    <property type="match status" value="1"/>
</dbReference>
<gene>
    <name evidence="11" type="ORF">LCGC14_1557310</name>
</gene>
<dbReference type="NCBIfam" id="TIGR00133">
    <property type="entry name" value="gatB"/>
    <property type="match status" value="1"/>
</dbReference>
<dbReference type="GO" id="GO:0050567">
    <property type="term" value="F:glutaminyl-tRNA synthase (glutamine-hydrolyzing) activity"/>
    <property type="evidence" value="ECO:0007669"/>
    <property type="project" value="TreeGrafter"/>
</dbReference>
<dbReference type="SUPFAM" id="SSF55931">
    <property type="entry name" value="Glutamine synthetase/guanido kinase"/>
    <property type="match status" value="1"/>
</dbReference>
<name>A0A0F9L4U7_9ZZZZ</name>
<dbReference type="Gene3D" id="1.10.150.380">
    <property type="entry name" value="GatB domain, N-terminal subdomain"/>
    <property type="match status" value="1"/>
</dbReference>
<dbReference type="InterPro" id="IPR006075">
    <property type="entry name" value="Asn/Gln-tRNA_Trfase_suB/E_cat"/>
</dbReference>
<dbReference type="InterPro" id="IPR042114">
    <property type="entry name" value="GatB_C_1"/>
</dbReference>
<organism evidence="11">
    <name type="scientific">marine sediment metagenome</name>
    <dbReference type="NCBI Taxonomy" id="412755"/>
    <lineage>
        <taxon>unclassified sequences</taxon>
        <taxon>metagenomes</taxon>
        <taxon>ecological metagenomes</taxon>
    </lineage>
</organism>
<evidence type="ECO:0000256" key="4">
    <source>
        <dbReference type="ARBA" id="ARBA00022741"/>
    </source>
</evidence>
<evidence type="ECO:0000256" key="3">
    <source>
        <dbReference type="ARBA" id="ARBA00022598"/>
    </source>
</evidence>
<evidence type="ECO:0000313" key="11">
    <source>
        <dbReference type="EMBL" id="KKM48779.1"/>
    </source>
</evidence>
<keyword evidence="3" id="KW-0436">Ligase</keyword>
<comment type="similarity">
    <text evidence="1">Belongs to the GatB/GatE family. GatB subfamily.</text>
</comment>
<dbReference type="PANTHER" id="PTHR11659">
    <property type="entry name" value="GLUTAMYL-TRNA GLN AMIDOTRANSFERASE SUBUNIT B MITOCHONDRIAL AND PROKARYOTIC PET112-RELATED"/>
    <property type="match status" value="1"/>
</dbReference>
<evidence type="ECO:0000259" key="10">
    <source>
        <dbReference type="SMART" id="SM00845"/>
    </source>
</evidence>
<keyword evidence="6" id="KW-0648">Protein biosynthesis</keyword>
<evidence type="ECO:0000256" key="8">
    <source>
        <dbReference type="ARBA" id="ARBA00047380"/>
    </source>
</evidence>
<evidence type="ECO:0000256" key="9">
    <source>
        <dbReference type="ARBA" id="ARBA00047913"/>
    </source>
</evidence>
<dbReference type="InterPro" id="IPR004413">
    <property type="entry name" value="GatB"/>
</dbReference>
<dbReference type="PANTHER" id="PTHR11659:SF0">
    <property type="entry name" value="GLUTAMYL-TRNA(GLN) AMIDOTRANSFERASE SUBUNIT B, MITOCHONDRIAL"/>
    <property type="match status" value="1"/>
</dbReference>
<comment type="function">
    <text evidence="7">Allows the formation of correctly charged Asn-tRNA(Asn) or Gln-tRNA(Gln) through the transamidation of misacylated Asp-tRNA(Asn) or Glu-tRNA(Gln) in organisms which lack either or both of asparaginyl-tRNA or glutaminyl-tRNA synthetases. The reaction takes place in the presence of glutamine and ATP through an activated phospho-Asp-tRNA(Asn) or phospho-Glu-tRNA(Gln).</text>
</comment>